<dbReference type="InterPro" id="IPR003439">
    <property type="entry name" value="ABC_transporter-like_ATP-bd"/>
</dbReference>
<evidence type="ECO:0000313" key="11">
    <source>
        <dbReference type="Proteomes" id="UP001600941"/>
    </source>
</evidence>
<evidence type="ECO:0000259" key="9">
    <source>
        <dbReference type="PROSITE" id="PS50929"/>
    </source>
</evidence>
<dbReference type="CDD" id="cd07346">
    <property type="entry name" value="ABC_6TM_exporters"/>
    <property type="match status" value="1"/>
</dbReference>
<evidence type="ECO:0000256" key="4">
    <source>
        <dbReference type="ARBA" id="ARBA00022840"/>
    </source>
</evidence>
<dbReference type="Pfam" id="PF00664">
    <property type="entry name" value="ABC_membrane"/>
    <property type="match status" value="1"/>
</dbReference>
<reference evidence="10 11" key="1">
    <citation type="submission" date="2024-04" db="EMBL/GenBank/DDBJ databases">
        <title>Defined microbial consortia suppress multidrug-resistant proinflammatory Enterobacteriaceae via ecological control.</title>
        <authorList>
            <person name="Furuichi M."/>
            <person name="Kawaguchi T."/>
            <person name="Pust M."/>
            <person name="Yasuma K."/>
            <person name="Plichta D."/>
            <person name="Hasegawa N."/>
            <person name="Ohya T."/>
            <person name="Bhattarai S."/>
            <person name="Sasajima S."/>
            <person name="Aoto Y."/>
            <person name="Tuganbaev T."/>
            <person name="Yaginuma M."/>
            <person name="Ueda M."/>
            <person name="Okahashi N."/>
            <person name="Amafuji K."/>
            <person name="Kiridooshi Y."/>
            <person name="Sugita K."/>
            <person name="Strazar M."/>
            <person name="Skelly A."/>
            <person name="Suda W."/>
            <person name="Hattori M."/>
            <person name="Nakamoto N."/>
            <person name="Caballero S."/>
            <person name="Norman J."/>
            <person name="Olle B."/>
            <person name="Tanoue T."/>
            <person name="Arita M."/>
            <person name="Bucci V."/>
            <person name="Atarashi K."/>
            <person name="Xavier R."/>
            <person name="Honda K."/>
        </authorList>
    </citation>
    <scope>NUCLEOTIDE SEQUENCE [LARGE SCALE GENOMIC DNA]</scope>
    <source>
        <strain evidence="11">k34-0107-D12</strain>
    </source>
</reference>
<evidence type="ECO:0000256" key="1">
    <source>
        <dbReference type="ARBA" id="ARBA00004651"/>
    </source>
</evidence>
<accession>A0ABQ0BM37</accession>
<evidence type="ECO:0000256" key="7">
    <source>
        <dbReference type="SAM" id="Phobius"/>
    </source>
</evidence>
<keyword evidence="5 7" id="KW-1133">Transmembrane helix</keyword>
<feature type="transmembrane region" description="Helical" evidence="7">
    <location>
        <begin position="256"/>
        <end position="279"/>
    </location>
</feature>
<keyword evidence="3" id="KW-0547">Nucleotide-binding</keyword>
<proteinExistence type="predicted"/>
<organism evidence="10 11">
    <name type="scientific">Blautia parvula</name>
    <dbReference type="NCBI Taxonomy" id="2877527"/>
    <lineage>
        <taxon>Bacteria</taxon>
        <taxon>Bacillati</taxon>
        <taxon>Bacillota</taxon>
        <taxon>Clostridia</taxon>
        <taxon>Lachnospirales</taxon>
        <taxon>Lachnospiraceae</taxon>
        <taxon>Blautia</taxon>
    </lineage>
</organism>
<dbReference type="PROSITE" id="PS50929">
    <property type="entry name" value="ABC_TM1F"/>
    <property type="match status" value="1"/>
</dbReference>
<dbReference type="PANTHER" id="PTHR24221:SF397">
    <property type="entry name" value="ABC TRANSPORTER, ATP-BINDING TRANSMEMBRANE PROTEIN"/>
    <property type="match status" value="1"/>
</dbReference>
<dbReference type="EMBL" id="BAABZQ010000001">
    <property type="protein sequence ID" value="GAA6497497.1"/>
    <property type="molecule type" value="Genomic_DNA"/>
</dbReference>
<dbReference type="PROSITE" id="PS00211">
    <property type="entry name" value="ABC_TRANSPORTER_1"/>
    <property type="match status" value="1"/>
</dbReference>
<dbReference type="Proteomes" id="UP001600941">
    <property type="component" value="Unassembled WGS sequence"/>
</dbReference>
<dbReference type="PANTHER" id="PTHR24221">
    <property type="entry name" value="ATP-BINDING CASSETTE SUB-FAMILY B"/>
    <property type="match status" value="1"/>
</dbReference>
<evidence type="ECO:0000259" key="8">
    <source>
        <dbReference type="PROSITE" id="PS50893"/>
    </source>
</evidence>
<feature type="transmembrane region" description="Helical" evidence="7">
    <location>
        <begin position="146"/>
        <end position="164"/>
    </location>
</feature>
<name>A0ABQ0BM37_9FIRM</name>
<dbReference type="SMART" id="SM00382">
    <property type="entry name" value="AAA"/>
    <property type="match status" value="1"/>
</dbReference>
<dbReference type="InterPro" id="IPR039421">
    <property type="entry name" value="Type_1_exporter"/>
</dbReference>
<feature type="transmembrane region" description="Helical" evidence="7">
    <location>
        <begin position="71"/>
        <end position="96"/>
    </location>
</feature>
<keyword evidence="6 7" id="KW-0472">Membrane</keyword>
<keyword evidence="4 10" id="KW-0067">ATP-binding</keyword>
<evidence type="ECO:0000313" key="10">
    <source>
        <dbReference type="EMBL" id="GAA6497497.1"/>
    </source>
</evidence>
<evidence type="ECO:0000256" key="3">
    <source>
        <dbReference type="ARBA" id="ARBA00022741"/>
    </source>
</evidence>
<dbReference type="SUPFAM" id="SSF90123">
    <property type="entry name" value="ABC transporter transmembrane region"/>
    <property type="match status" value="1"/>
</dbReference>
<dbReference type="InterPro" id="IPR017871">
    <property type="entry name" value="ABC_transporter-like_CS"/>
</dbReference>
<protein>
    <submittedName>
        <fullName evidence="10">ABC transporter ATP-binding protein</fullName>
    </submittedName>
</protein>
<dbReference type="Pfam" id="PF00005">
    <property type="entry name" value="ABC_tran"/>
    <property type="match status" value="1"/>
</dbReference>
<dbReference type="RefSeq" id="WP_390422804.1">
    <property type="nucleotide sequence ID" value="NZ_BAABZQ010000001.1"/>
</dbReference>
<comment type="caution">
    <text evidence="10">The sequence shown here is derived from an EMBL/GenBank/DDBJ whole genome shotgun (WGS) entry which is preliminary data.</text>
</comment>
<evidence type="ECO:0000256" key="2">
    <source>
        <dbReference type="ARBA" id="ARBA00022692"/>
    </source>
</evidence>
<gene>
    <name evidence="10" type="ORF">K340107D12_03130</name>
</gene>
<feature type="domain" description="ABC transporter" evidence="8">
    <location>
        <begin position="348"/>
        <end position="583"/>
    </location>
</feature>
<evidence type="ECO:0000256" key="6">
    <source>
        <dbReference type="ARBA" id="ARBA00023136"/>
    </source>
</evidence>
<dbReference type="InterPro" id="IPR027417">
    <property type="entry name" value="P-loop_NTPase"/>
</dbReference>
<dbReference type="Gene3D" id="3.40.50.300">
    <property type="entry name" value="P-loop containing nucleotide triphosphate hydrolases"/>
    <property type="match status" value="1"/>
</dbReference>
<feature type="transmembrane region" description="Helical" evidence="7">
    <location>
        <begin position="291"/>
        <end position="310"/>
    </location>
</feature>
<feature type="transmembrane region" description="Helical" evidence="7">
    <location>
        <begin position="170"/>
        <end position="191"/>
    </location>
</feature>
<feature type="transmembrane region" description="Helical" evidence="7">
    <location>
        <begin position="21"/>
        <end position="51"/>
    </location>
</feature>
<dbReference type="PROSITE" id="PS50893">
    <property type="entry name" value="ABC_TRANSPORTER_2"/>
    <property type="match status" value="1"/>
</dbReference>
<dbReference type="InterPro" id="IPR036640">
    <property type="entry name" value="ABC1_TM_sf"/>
</dbReference>
<keyword evidence="11" id="KW-1185">Reference proteome</keyword>
<dbReference type="GO" id="GO:0005524">
    <property type="term" value="F:ATP binding"/>
    <property type="evidence" value="ECO:0007669"/>
    <property type="project" value="UniProtKB-KW"/>
</dbReference>
<keyword evidence="2 7" id="KW-0812">Transmembrane</keyword>
<dbReference type="Gene3D" id="1.20.1560.10">
    <property type="entry name" value="ABC transporter type 1, transmembrane domain"/>
    <property type="match status" value="1"/>
</dbReference>
<dbReference type="SUPFAM" id="SSF52540">
    <property type="entry name" value="P-loop containing nucleoside triphosphate hydrolases"/>
    <property type="match status" value="1"/>
</dbReference>
<dbReference type="InterPro" id="IPR003593">
    <property type="entry name" value="AAA+_ATPase"/>
</dbReference>
<evidence type="ECO:0000256" key="5">
    <source>
        <dbReference type="ARBA" id="ARBA00022989"/>
    </source>
</evidence>
<comment type="subcellular location">
    <subcellularLocation>
        <location evidence="1">Cell membrane</location>
        <topology evidence="1">Multi-pass membrane protein</topology>
    </subcellularLocation>
</comment>
<feature type="domain" description="ABC transmembrane type-1" evidence="9">
    <location>
        <begin position="27"/>
        <end position="317"/>
    </location>
</feature>
<dbReference type="InterPro" id="IPR011527">
    <property type="entry name" value="ABC1_TM_dom"/>
</dbReference>
<sequence>MEQEKKKKQSSFSRLLEFTGNYKTLTILGCVLSCISTIMSFAPYVCIYFIIKSMFAAWPDLSSAVLIDTYGWCAMGFAAGSILVYFCGLLCTHLAAFRTAKNMKRTAMRHVVGLPMGYFSRQDSGRLRKIIDDNASLTETLLAHQIPDAVGAIVAPIVILILLFVFDWRLGILCLVPLIIGAVFQFGMYGGKNADAMKKYMDSLEDINAQAVEYVRGIPVVKVFQQTVYSFKNFYASIMNYKKFASDCAVNSRIPMVGFTVSSNAAFAFLIPAAILLIGTVADPRNFLLDFLFYILFAPACSSMLMRMLYAANTLMKAGQAVDRLDKILNEKALVEPQHPKKPQDATVSFENVTFTYAGATEPALNNMSFSVQRGKTLALVGPSGGGKTTAASLIPRFFDADNGSVKIGGVDVREIASEDLMRQVAFVFQDSRLFKDSILENIRAAKPGATREEVLAAVHAARCDDILEKLPNGLDTVIGADGVYVSGGEQQRIALARAILKDAPIVVLDEATAFADAENEAAIQKAFSALIKSKTVIMIAHRLTTIKNADEILVIDEGKVKERGNHDTLLKADGLYSQMWKDYQASIVWKVRKEAVK</sequence>